<reference evidence="1 2" key="1">
    <citation type="submission" date="2020-04" db="EMBL/GenBank/DDBJ databases">
        <title>Perkinsus olseni comparative genomics.</title>
        <authorList>
            <person name="Bogema D.R."/>
        </authorList>
    </citation>
    <scope>NUCLEOTIDE SEQUENCE [LARGE SCALE GENOMIC DNA]</scope>
    <source>
        <strain evidence="1">ATCC PRA-205</strain>
    </source>
</reference>
<dbReference type="EMBL" id="JABANM010010343">
    <property type="protein sequence ID" value="KAF4739515.1"/>
    <property type="molecule type" value="Genomic_DNA"/>
</dbReference>
<name>A0A7J6T345_PEROL</name>
<dbReference type="Proteomes" id="UP000574390">
    <property type="component" value="Unassembled WGS sequence"/>
</dbReference>
<protein>
    <submittedName>
        <fullName evidence="1">Uncharacterized protein</fullName>
    </submittedName>
</protein>
<accession>A0A7J6T345</accession>
<evidence type="ECO:0000313" key="1">
    <source>
        <dbReference type="EMBL" id="KAF4739515.1"/>
    </source>
</evidence>
<feature type="non-terminal residue" evidence="1">
    <location>
        <position position="1"/>
    </location>
</feature>
<dbReference type="AlphaFoldDB" id="A0A7J6T345"/>
<sequence length="84" mass="9378">GASEKEVIESLKSGKGRVVMSTTNYRLVDKLRDSVPPDRLKVITFRLISVTGVKKILRAKVAALGLPHVPIAWQRRLEVMEDLP</sequence>
<proteinExistence type="predicted"/>
<comment type="caution">
    <text evidence="1">The sequence shown here is derived from an EMBL/GenBank/DDBJ whole genome shotgun (WGS) entry which is preliminary data.</text>
</comment>
<gene>
    <name evidence="1" type="ORF">FOZ62_022591</name>
</gene>
<evidence type="ECO:0000313" key="2">
    <source>
        <dbReference type="Proteomes" id="UP000574390"/>
    </source>
</evidence>
<organism evidence="1 2">
    <name type="scientific">Perkinsus olseni</name>
    <name type="common">Perkinsus atlanticus</name>
    <dbReference type="NCBI Taxonomy" id="32597"/>
    <lineage>
        <taxon>Eukaryota</taxon>
        <taxon>Sar</taxon>
        <taxon>Alveolata</taxon>
        <taxon>Perkinsozoa</taxon>
        <taxon>Perkinsea</taxon>
        <taxon>Perkinsida</taxon>
        <taxon>Perkinsidae</taxon>
        <taxon>Perkinsus</taxon>
    </lineage>
</organism>